<dbReference type="SUPFAM" id="SSF63825">
    <property type="entry name" value="YWTD domain"/>
    <property type="match status" value="1"/>
</dbReference>
<evidence type="ECO:0000313" key="2">
    <source>
        <dbReference type="EMBL" id="GAY72070.1"/>
    </source>
</evidence>
<dbReference type="RefSeq" id="WP_125007651.1">
    <property type="nucleotide sequence ID" value="NZ_BEXA01000001.1"/>
</dbReference>
<organism evidence="2 3">
    <name type="scientific">Lentilactobacillus kosonis</name>
    <dbReference type="NCBI Taxonomy" id="2810561"/>
    <lineage>
        <taxon>Bacteria</taxon>
        <taxon>Bacillati</taxon>
        <taxon>Bacillota</taxon>
        <taxon>Bacilli</taxon>
        <taxon>Lactobacillales</taxon>
        <taxon>Lactobacillaceae</taxon>
        <taxon>Lentilactobacillus</taxon>
    </lineage>
</organism>
<proteinExistence type="predicted"/>
<reference evidence="2 3" key="1">
    <citation type="submission" date="2017-11" db="EMBL/GenBank/DDBJ databases">
        <title>Draft Genome Sequence of Lactobacillus curieae NBRC 111893 isolated from Koso, a Japanese sugar-Vegetable Fermented Beverage.</title>
        <authorList>
            <person name="Chiou T.Y."/>
            <person name="Oshima K."/>
            <person name="Suda W."/>
            <person name="Hattori M."/>
            <person name="Takahashi T."/>
        </authorList>
    </citation>
    <scope>NUCLEOTIDE SEQUENCE [LARGE SCALE GENOMIC DNA]</scope>
    <source>
        <strain evidence="2 3">NBRC111893</strain>
    </source>
</reference>
<name>A0A401FI61_9LACO</name>
<evidence type="ECO:0000256" key="1">
    <source>
        <dbReference type="SAM" id="SignalP"/>
    </source>
</evidence>
<keyword evidence="1" id="KW-0732">Signal</keyword>
<dbReference type="STRING" id="1138822.PL11_002100"/>
<dbReference type="OrthoDB" id="2255594at2"/>
<keyword evidence="3" id="KW-1185">Reference proteome</keyword>
<feature type="chain" id="PRO_5019500817" evidence="1">
    <location>
        <begin position="29"/>
        <end position="523"/>
    </location>
</feature>
<comment type="caution">
    <text evidence="2">The sequence shown here is derived from an EMBL/GenBank/DDBJ whole genome shotgun (WGS) entry which is preliminary data.</text>
</comment>
<dbReference type="Proteomes" id="UP000286974">
    <property type="component" value="Unassembled WGS sequence"/>
</dbReference>
<sequence length="523" mass="58987">MKIQLKKTVLMTILFTSLGLAGASAVRADVIDAPGSAGSIKTVNAGNVLTDYSEESLNTVNNSTPQGNKDRKYTKYKLDPTGINESNSYQTISGSSQTNMLTTKFFLPDGFNVSNYQHGNFQSVALDNDNNIYFVESNGTNTNYGAIVKFDLTKLAKLGVNTDINALWRSFDYFNPYTAEGLQHNQDYDAAYSKMQSDFDAIKTLTNTLNKNKSYQDNQENWQKNAQKWYYSWKDKRDKYQKKTSTKYSYKTRQNAKKIVKQSKAKMAQWMKSYQGHKAKVKAYDKKLSSIQSQIDGHQTKVDAVKNENPDMFKYVDIAQTAQLSPQVNIGHGQTLTFNPQNQHLYLAEDNTLSDLKTTEDNVVMEMDPNTLKPIRQYKFKMLHDNGSKTSNLQLHTLAFDNDGNAYWGRKMGNGYMFFYGRLDENSVKFAAGSSYVGNRGGDSNQGVSVNPANGRLYFVSDDILTSVPANLVRSGKFDASDIHYQAFNSKREFESLAFDQEGYGYLLALWPPELMVSSKPLN</sequence>
<protein>
    <submittedName>
        <fullName evidence="2">Extracellular protein</fullName>
    </submittedName>
</protein>
<feature type="signal peptide" evidence="1">
    <location>
        <begin position="1"/>
        <end position="28"/>
    </location>
</feature>
<dbReference type="AlphaFoldDB" id="A0A401FI61"/>
<dbReference type="EMBL" id="BEXA01000001">
    <property type="protein sequence ID" value="GAY72070.1"/>
    <property type="molecule type" value="Genomic_DNA"/>
</dbReference>
<gene>
    <name evidence="2" type="ORF">NBRC111893_216</name>
</gene>
<accession>A0A401FI61</accession>
<evidence type="ECO:0000313" key="3">
    <source>
        <dbReference type="Proteomes" id="UP000286974"/>
    </source>
</evidence>